<evidence type="ECO:0000313" key="2">
    <source>
        <dbReference type="Proteomes" id="UP000294887"/>
    </source>
</evidence>
<reference evidence="1 2" key="1">
    <citation type="submission" date="2019-03" db="EMBL/GenBank/DDBJ databases">
        <title>Genomic Encyclopedia of Type Strains, Phase IV (KMG-IV): sequencing the most valuable type-strain genomes for metagenomic binning, comparative biology and taxonomic classification.</title>
        <authorList>
            <person name="Goeker M."/>
        </authorList>
    </citation>
    <scope>NUCLEOTIDE SEQUENCE [LARGE SCALE GENOMIC DNA]</scope>
    <source>
        <strain evidence="1 2">DSM 24830</strain>
    </source>
</reference>
<name>A0A4R1F3K9_9GAMM</name>
<dbReference type="AlphaFoldDB" id="A0A4R1F3K9"/>
<dbReference type="InterPro" id="IPR010767">
    <property type="entry name" value="Phage_CGC-2007_Cje0229"/>
</dbReference>
<dbReference type="Pfam" id="PF07087">
    <property type="entry name" value="DUF1353"/>
    <property type="match status" value="1"/>
</dbReference>
<gene>
    <name evidence="1" type="ORF">EV695_1530</name>
</gene>
<accession>A0A4R1F3K9</accession>
<evidence type="ECO:0000313" key="1">
    <source>
        <dbReference type="EMBL" id="TCJ87029.1"/>
    </source>
</evidence>
<proteinExistence type="predicted"/>
<dbReference type="RefSeq" id="WP_131905341.1">
    <property type="nucleotide sequence ID" value="NZ_BAAAFU010000004.1"/>
</dbReference>
<dbReference type="OrthoDB" id="88276at2"/>
<protein>
    <submittedName>
        <fullName evidence="1">Uncharacterized protein DUF1353</fullName>
    </submittedName>
</protein>
<sequence>MSQFTEALVVTPLADGKSWIIYKDFFYDVGEEGSGDRIQVDLGFVTDFASVPRFLWWALPKWGVYGNASVIHDWLYWTQKRSRQESDNIMLEAMTVLEVNPIIKKLIYYAIRSFGWWAWARNEWDREAGLNRVAKDQIIDHEAKSNRPGLLKRTMEQVMPVKDDAEKAIEEKITTNKNKDVDATKVVVNENLQKKKAIKNEKASATEDNL</sequence>
<comment type="caution">
    <text evidence="1">The sequence shown here is derived from an EMBL/GenBank/DDBJ whole genome shotgun (WGS) entry which is preliminary data.</text>
</comment>
<dbReference type="Proteomes" id="UP000294887">
    <property type="component" value="Unassembled WGS sequence"/>
</dbReference>
<dbReference type="EMBL" id="SMFQ01000003">
    <property type="protein sequence ID" value="TCJ87029.1"/>
    <property type="molecule type" value="Genomic_DNA"/>
</dbReference>
<organism evidence="1 2">
    <name type="scientific">Cocleimonas flava</name>
    <dbReference type="NCBI Taxonomy" id="634765"/>
    <lineage>
        <taxon>Bacteria</taxon>
        <taxon>Pseudomonadati</taxon>
        <taxon>Pseudomonadota</taxon>
        <taxon>Gammaproteobacteria</taxon>
        <taxon>Thiotrichales</taxon>
        <taxon>Thiotrichaceae</taxon>
        <taxon>Cocleimonas</taxon>
    </lineage>
</organism>
<keyword evidence="2" id="KW-1185">Reference proteome</keyword>